<dbReference type="Proteomes" id="UP000314294">
    <property type="component" value="Unassembled WGS sequence"/>
</dbReference>
<proteinExistence type="predicted"/>
<evidence type="ECO:0000313" key="2">
    <source>
        <dbReference type="EMBL" id="TNN31785.1"/>
    </source>
</evidence>
<evidence type="ECO:0000256" key="1">
    <source>
        <dbReference type="SAM" id="MobiDB-lite"/>
    </source>
</evidence>
<organism evidence="2 3">
    <name type="scientific">Liparis tanakae</name>
    <name type="common">Tanaka's snailfish</name>
    <dbReference type="NCBI Taxonomy" id="230148"/>
    <lineage>
        <taxon>Eukaryota</taxon>
        <taxon>Metazoa</taxon>
        <taxon>Chordata</taxon>
        <taxon>Craniata</taxon>
        <taxon>Vertebrata</taxon>
        <taxon>Euteleostomi</taxon>
        <taxon>Actinopterygii</taxon>
        <taxon>Neopterygii</taxon>
        <taxon>Teleostei</taxon>
        <taxon>Neoteleostei</taxon>
        <taxon>Acanthomorphata</taxon>
        <taxon>Eupercaria</taxon>
        <taxon>Perciformes</taxon>
        <taxon>Cottioidei</taxon>
        <taxon>Cottales</taxon>
        <taxon>Liparidae</taxon>
        <taxon>Liparis</taxon>
    </lineage>
</organism>
<comment type="caution">
    <text evidence="2">The sequence shown here is derived from an EMBL/GenBank/DDBJ whole genome shotgun (WGS) entry which is preliminary data.</text>
</comment>
<gene>
    <name evidence="2" type="ORF">EYF80_058058</name>
</gene>
<name>A0A4Z2ESG2_9TELE</name>
<protein>
    <submittedName>
        <fullName evidence="2">Uncharacterized protein</fullName>
    </submittedName>
</protein>
<feature type="region of interest" description="Disordered" evidence="1">
    <location>
        <begin position="55"/>
        <end position="78"/>
    </location>
</feature>
<accession>A0A4Z2ESG2</accession>
<sequence>MTYAQLLLLRVGVEAHGAEEAGQVNTLVIRPEEQQAAYDRLGTWLFISWVWVPSPHSKSQHSSSVRSTSAEAPRRGDG</sequence>
<evidence type="ECO:0000313" key="3">
    <source>
        <dbReference type="Proteomes" id="UP000314294"/>
    </source>
</evidence>
<reference evidence="2 3" key="1">
    <citation type="submission" date="2019-03" db="EMBL/GenBank/DDBJ databases">
        <title>First draft genome of Liparis tanakae, snailfish: a comprehensive survey of snailfish specific genes.</title>
        <authorList>
            <person name="Kim W."/>
            <person name="Song I."/>
            <person name="Jeong J.-H."/>
            <person name="Kim D."/>
            <person name="Kim S."/>
            <person name="Ryu S."/>
            <person name="Song J.Y."/>
            <person name="Lee S.K."/>
        </authorList>
    </citation>
    <scope>NUCLEOTIDE SEQUENCE [LARGE SCALE GENOMIC DNA]</scope>
    <source>
        <tissue evidence="2">Muscle</tissue>
    </source>
</reference>
<keyword evidence="3" id="KW-1185">Reference proteome</keyword>
<dbReference type="AlphaFoldDB" id="A0A4Z2ESG2"/>
<dbReference type="EMBL" id="SRLO01003156">
    <property type="protein sequence ID" value="TNN31785.1"/>
    <property type="molecule type" value="Genomic_DNA"/>
</dbReference>
<feature type="compositionally biased region" description="Low complexity" evidence="1">
    <location>
        <begin position="55"/>
        <end position="69"/>
    </location>
</feature>